<keyword evidence="1" id="KW-0949">S-adenosyl-L-methionine</keyword>
<dbReference type="InterPro" id="IPR007197">
    <property type="entry name" value="rSAM"/>
</dbReference>
<dbReference type="SFLD" id="SFLDG01067">
    <property type="entry name" value="SPASM/twitch_domain_containing"/>
    <property type="match status" value="1"/>
</dbReference>
<accession>A0A9D1EX08</accession>
<sequence length="283" mass="33804">MVWQLKERYKFDWNRIFGKDAWHIEYSITDKCNRNCAACSHLAPLSKRPNFVSKEEFEQVTANLNRCLPDIHTFWLTGGEPTLHPEYISLLNIARHLYSEAYIGIYTNGTTLRKFEQDEWFWQFIKDNGIVWGVTIYNGEKRYIEELFDKHDCLNNLAIVRNGSSFTNLTNYSKGQEVSRKKYEKCGWERRKINVRNGKIFNCPTCEFADLFNEYFNESLKVTEQDYLIVNDLLTKEQVEEFKNPMPFCSQCNLDIRYKRLFMNQSSKRLMEEWADIETFMQK</sequence>
<dbReference type="InterPro" id="IPR058240">
    <property type="entry name" value="rSAM_sf"/>
</dbReference>
<evidence type="ECO:0000256" key="1">
    <source>
        <dbReference type="ARBA" id="ARBA00022691"/>
    </source>
</evidence>
<comment type="caution">
    <text evidence="6">The sequence shown here is derived from an EMBL/GenBank/DDBJ whole genome shotgun (WGS) entry which is preliminary data.</text>
</comment>
<dbReference type="GO" id="GO:0051536">
    <property type="term" value="F:iron-sulfur cluster binding"/>
    <property type="evidence" value="ECO:0007669"/>
    <property type="project" value="UniProtKB-KW"/>
</dbReference>
<reference evidence="6" key="1">
    <citation type="submission" date="2020-10" db="EMBL/GenBank/DDBJ databases">
        <authorList>
            <person name="Gilroy R."/>
        </authorList>
    </citation>
    <scope>NUCLEOTIDE SEQUENCE</scope>
    <source>
        <strain evidence="6">6276</strain>
    </source>
</reference>
<dbReference type="Gene3D" id="3.20.20.70">
    <property type="entry name" value="Aldolase class I"/>
    <property type="match status" value="1"/>
</dbReference>
<keyword evidence="3" id="KW-0408">Iron</keyword>
<dbReference type="PANTHER" id="PTHR11228">
    <property type="entry name" value="RADICAL SAM DOMAIN PROTEIN"/>
    <property type="match status" value="1"/>
</dbReference>
<dbReference type="Proteomes" id="UP000823928">
    <property type="component" value="Unassembled WGS sequence"/>
</dbReference>
<evidence type="ECO:0000313" key="6">
    <source>
        <dbReference type="EMBL" id="HIS35085.1"/>
    </source>
</evidence>
<evidence type="ECO:0000313" key="7">
    <source>
        <dbReference type="Proteomes" id="UP000823928"/>
    </source>
</evidence>
<evidence type="ECO:0000256" key="4">
    <source>
        <dbReference type="ARBA" id="ARBA00023014"/>
    </source>
</evidence>
<organism evidence="6 7">
    <name type="scientific">Candidatus Scatousia excrementigallinarum</name>
    <dbReference type="NCBI Taxonomy" id="2840935"/>
    <lineage>
        <taxon>Bacteria</taxon>
        <taxon>Candidatus Scatousia</taxon>
    </lineage>
</organism>
<dbReference type="SUPFAM" id="SSF102114">
    <property type="entry name" value="Radical SAM enzymes"/>
    <property type="match status" value="1"/>
</dbReference>
<dbReference type="Pfam" id="PF04055">
    <property type="entry name" value="Radical_SAM"/>
    <property type="match status" value="1"/>
</dbReference>
<name>A0A9D1EX08_9BACT</name>
<protein>
    <submittedName>
        <fullName evidence="6">Radical SAM protein</fullName>
    </submittedName>
</protein>
<dbReference type="GO" id="GO:0046872">
    <property type="term" value="F:metal ion binding"/>
    <property type="evidence" value="ECO:0007669"/>
    <property type="project" value="UniProtKB-KW"/>
</dbReference>
<reference evidence="6" key="2">
    <citation type="journal article" date="2021" name="PeerJ">
        <title>Extensive microbial diversity within the chicken gut microbiome revealed by metagenomics and culture.</title>
        <authorList>
            <person name="Gilroy R."/>
            <person name="Ravi A."/>
            <person name="Getino M."/>
            <person name="Pursley I."/>
            <person name="Horton D.L."/>
            <person name="Alikhan N.F."/>
            <person name="Baker D."/>
            <person name="Gharbi K."/>
            <person name="Hall N."/>
            <person name="Watson M."/>
            <person name="Adriaenssens E.M."/>
            <person name="Foster-Nyarko E."/>
            <person name="Jarju S."/>
            <person name="Secka A."/>
            <person name="Antonio M."/>
            <person name="Oren A."/>
            <person name="Chaudhuri R.R."/>
            <person name="La Ragione R."/>
            <person name="Hildebrand F."/>
            <person name="Pallen M.J."/>
        </authorList>
    </citation>
    <scope>NUCLEOTIDE SEQUENCE</scope>
    <source>
        <strain evidence="6">6276</strain>
    </source>
</reference>
<evidence type="ECO:0000259" key="5">
    <source>
        <dbReference type="Pfam" id="PF04055"/>
    </source>
</evidence>
<dbReference type="GO" id="GO:0003824">
    <property type="term" value="F:catalytic activity"/>
    <property type="evidence" value="ECO:0007669"/>
    <property type="project" value="InterPro"/>
</dbReference>
<dbReference type="EMBL" id="DVIU01000012">
    <property type="protein sequence ID" value="HIS35085.1"/>
    <property type="molecule type" value="Genomic_DNA"/>
</dbReference>
<keyword evidence="2" id="KW-0479">Metal-binding</keyword>
<dbReference type="InterPro" id="IPR013785">
    <property type="entry name" value="Aldolase_TIM"/>
</dbReference>
<gene>
    <name evidence="6" type="ORF">IAC10_00440</name>
</gene>
<evidence type="ECO:0000256" key="3">
    <source>
        <dbReference type="ARBA" id="ARBA00023004"/>
    </source>
</evidence>
<dbReference type="PANTHER" id="PTHR11228:SF7">
    <property type="entry name" value="PQQA PEPTIDE CYCLASE"/>
    <property type="match status" value="1"/>
</dbReference>
<dbReference type="InterPro" id="IPR050377">
    <property type="entry name" value="Radical_SAM_PqqE_MftC-like"/>
</dbReference>
<feature type="domain" description="Radical SAM core" evidence="5">
    <location>
        <begin position="26"/>
        <end position="118"/>
    </location>
</feature>
<dbReference type="SFLD" id="SFLDS00029">
    <property type="entry name" value="Radical_SAM"/>
    <property type="match status" value="1"/>
</dbReference>
<keyword evidence="4" id="KW-0411">Iron-sulfur</keyword>
<dbReference type="CDD" id="cd01335">
    <property type="entry name" value="Radical_SAM"/>
    <property type="match status" value="1"/>
</dbReference>
<proteinExistence type="predicted"/>
<dbReference type="AlphaFoldDB" id="A0A9D1EX08"/>
<evidence type="ECO:0000256" key="2">
    <source>
        <dbReference type="ARBA" id="ARBA00022723"/>
    </source>
</evidence>